<dbReference type="OrthoDB" id="3691954at2"/>
<dbReference type="SUPFAM" id="SSF52540">
    <property type="entry name" value="P-loop containing nucleoside triphosphate hydrolases"/>
    <property type="match status" value="1"/>
</dbReference>
<dbReference type="InterPro" id="IPR027417">
    <property type="entry name" value="P-loop_NTPase"/>
</dbReference>
<dbReference type="RefSeq" id="WP_136425637.1">
    <property type="nucleotide sequence ID" value="NZ_SSSM01000001.1"/>
</dbReference>
<dbReference type="PRINTS" id="PR00038">
    <property type="entry name" value="HTHLUXR"/>
</dbReference>
<dbReference type="GO" id="GO:0005737">
    <property type="term" value="C:cytoplasm"/>
    <property type="evidence" value="ECO:0007669"/>
    <property type="project" value="TreeGrafter"/>
</dbReference>
<keyword evidence="6" id="KW-1185">Reference proteome</keyword>
<comment type="caution">
    <text evidence="5">The sequence shown here is derived from an EMBL/GenBank/DDBJ whole genome shotgun (WGS) entry which is preliminary data.</text>
</comment>
<dbReference type="InterPro" id="IPR036388">
    <property type="entry name" value="WH-like_DNA-bd_sf"/>
</dbReference>
<feature type="compositionally biased region" description="Basic residues" evidence="3">
    <location>
        <begin position="13"/>
        <end position="22"/>
    </location>
</feature>
<dbReference type="GO" id="GO:0006355">
    <property type="term" value="P:regulation of DNA-templated transcription"/>
    <property type="evidence" value="ECO:0007669"/>
    <property type="project" value="InterPro"/>
</dbReference>
<dbReference type="Gene3D" id="1.10.10.10">
    <property type="entry name" value="Winged helix-like DNA-binding domain superfamily/Winged helix DNA-binding domain"/>
    <property type="match status" value="1"/>
</dbReference>
<keyword evidence="2" id="KW-0067">ATP-binding</keyword>
<dbReference type="InterPro" id="IPR016032">
    <property type="entry name" value="Sig_transdc_resp-reg_C-effctor"/>
</dbReference>
<dbReference type="Pfam" id="PF13191">
    <property type="entry name" value="AAA_16"/>
    <property type="match status" value="1"/>
</dbReference>
<dbReference type="EMBL" id="SSSM01000001">
    <property type="protein sequence ID" value="THG32856.1"/>
    <property type="molecule type" value="Genomic_DNA"/>
</dbReference>
<evidence type="ECO:0000256" key="3">
    <source>
        <dbReference type="SAM" id="MobiDB-lite"/>
    </source>
</evidence>
<dbReference type="Pfam" id="PF00196">
    <property type="entry name" value="GerE"/>
    <property type="match status" value="1"/>
</dbReference>
<feature type="region of interest" description="Disordered" evidence="3">
    <location>
        <begin position="1"/>
        <end position="25"/>
    </location>
</feature>
<dbReference type="AlphaFoldDB" id="A0A4S4FTF2"/>
<reference evidence="5 6" key="1">
    <citation type="submission" date="2019-04" db="EMBL/GenBank/DDBJ databases">
        <authorList>
            <person name="Jiang L."/>
        </authorList>
    </citation>
    <scope>NUCLEOTIDE SEQUENCE [LARGE SCALE GENOMIC DNA]</scope>
    <source>
        <strain evidence="5 6">YIM 131853</strain>
    </source>
</reference>
<dbReference type="GO" id="GO:0004016">
    <property type="term" value="F:adenylate cyclase activity"/>
    <property type="evidence" value="ECO:0007669"/>
    <property type="project" value="TreeGrafter"/>
</dbReference>
<evidence type="ECO:0000256" key="2">
    <source>
        <dbReference type="ARBA" id="ARBA00022840"/>
    </source>
</evidence>
<accession>A0A4S4FTF2</accession>
<dbReference type="SMART" id="SM00421">
    <property type="entry name" value="HTH_LUXR"/>
    <property type="match status" value="1"/>
</dbReference>
<sequence>MTQIDVDGTRPSGRARTRRAPTRGRDEELRFLESAVRRAAAGLGGWVAVTGQPGSGKTRVLEDLEALASAAGVRYFYGSGDSEGHLTPFAPLLNAMQSGGISLLEEHEVEGLESSPEDRFWILQELQDGLDHASLGGPMVVVIDDVQWCDDATLLAMKTLPQRLVASPILWVVAVRQSALRSSRVVSVFERYADIEANVVTLQSLSDEAVAMMVEDLVGFPPDAGMLKSVLQAEGLPLYVQELLTGLIDEGLVQVENGVATLLGAAVPQRFRESVRARAMALSGPGRQTLEVASVIGQSFALDVLADMLDVSVRELIDPVREAVEAGLLLEVGDDLRFSHDLFREIIQEGVPSSAHRILQRKAIDVQLARGGDVVEVATMLASSAQFGDLEAVLLLRSAARQLSSLTPSTAADLVLRALELAPDSYLDRAELVTETATYMWQGGQAKQARQLIEEELSRTTSSEEEARLRIGIADMSRQFSFAEAVRHSRMALALPGLSEGTRALLESQLAMNSLMTGDHQRVVDKMSAEPNDLALLASHTMARAATQFYGGQWQASFASSHESLVIADRAHIRYLSSFSTEAVFLAFAYASIGDIRSALREADRGVQETTRSRQGGAMRLWVMVRSRILLDAGRLADATVESNAVLEMVDELGPGNFADITAIYTLVRVALYEGDVQAMARWRPDAERMMKDEASRIQNVGSWLVALCYEFEGRSDEAIALALPVIDRLHIPSPYFVGSTDAADDVVFVRLALRTGHQNAALKMIEFIENRARENHTFSILRATALHARALLTDDRMAMVKAITLLESIERPIVLASAVEDLARMTRPVSALEAIDLYRTAKTLYAEAGAFREEARVNRKLAALGERDEGKVSADGTVAWTSLSAAQREVVALIVQGLTNRQVAEKLRLSPHTVNAHLRYAFTKLSVHSRVELAGLYHRMETPTTPRATTRVARPRKKS</sequence>
<proteinExistence type="predicted"/>
<dbReference type="GO" id="GO:0003677">
    <property type="term" value="F:DNA binding"/>
    <property type="evidence" value="ECO:0007669"/>
    <property type="project" value="InterPro"/>
</dbReference>
<gene>
    <name evidence="5" type="ORF">E6C64_00295</name>
</gene>
<feature type="domain" description="HTH luxR-type" evidence="4">
    <location>
        <begin position="877"/>
        <end position="942"/>
    </location>
</feature>
<evidence type="ECO:0000256" key="1">
    <source>
        <dbReference type="ARBA" id="ARBA00022741"/>
    </source>
</evidence>
<dbReference type="Proteomes" id="UP000309133">
    <property type="component" value="Unassembled WGS sequence"/>
</dbReference>
<dbReference type="CDD" id="cd06170">
    <property type="entry name" value="LuxR_C_like"/>
    <property type="match status" value="1"/>
</dbReference>
<evidence type="ECO:0000259" key="4">
    <source>
        <dbReference type="PROSITE" id="PS50043"/>
    </source>
</evidence>
<protein>
    <submittedName>
        <fullName evidence="5">LuxR family transcriptional regulator</fullName>
    </submittedName>
</protein>
<organism evidence="5 6">
    <name type="scientific">Naasia lichenicola</name>
    <dbReference type="NCBI Taxonomy" id="2565933"/>
    <lineage>
        <taxon>Bacteria</taxon>
        <taxon>Bacillati</taxon>
        <taxon>Actinomycetota</taxon>
        <taxon>Actinomycetes</taxon>
        <taxon>Micrococcales</taxon>
        <taxon>Microbacteriaceae</taxon>
        <taxon>Naasia</taxon>
    </lineage>
</organism>
<keyword evidence="1" id="KW-0547">Nucleotide-binding</keyword>
<dbReference type="PANTHER" id="PTHR16305">
    <property type="entry name" value="TESTICULAR SOLUBLE ADENYLYL CYCLASE"/>
    <property type="match status" value="1"/>
</dbReference>
<dbReference type="InterPro" id="IPR041664">
    <property type="entry name" value="AAA_16"/>
</dbReference>
<dbReference type="InterPro" id="IPR000792">
    <property type="entry name" value="Tscrpt_reg_LuxR_C"/>
</dbReference>
<name>A0A4S4FTF2_9MICO</name>
<dbReference type="PROSITE" id="PS50043">
    <property type="entry name" value="HTH_LUXR_2"/>
    <property type="match status" value="1"/>
</dbReference>
<dbReference type="PANTHER" id="PTHR16305:SF28">
    <property type="entry name" value="GUANYLATE CYCLASE DOMAIN-CONTAINING PROTEIN"/>
    <property type="match status" value="1"/>
</dbReference>
<evidence type="ECO:0000313" key="6">
    <source>
        <dbReference type="Proteomes" id="UP000309133"/>
    </source>
</evidence>
<dbReference type="SUPFAM" id="SSF46894">
    <property type="entry name" value="C-terminal effector domain of the bipartite response regulators"/>
    <property type="match status" value="1"/>
</dbReference>
<evidence type="ECO:0000313" key="5">
    <source>
        <dbReference type="EMBL" id="THG32856.1"/>
    </source>
</evidence>
<dbReference type="GO" id="GO:0005524">
    <property type="term" value="F:ATP binding"/>
    <property type="evidence" value="ECO:0007669"/>
    <property type="project" value="UniProtKB-KW"/>
</dbReference>